<dbReference type="Proteomes" id="UP000313359">
    <property type="component" value="Unassembled WGS sequence"/>
</dbReference>
<keyword evidence="2" id="KW-1185">Reference proteome</keyword>
<dbReference type="AlphaFoldDB" id="A0A5C2SVS9"/>
<dbReference type="EMBL" id="ML122252">
    <property type="protein sequence ID" value="RPD65336.1"/>
    <property type="molecule type" value="Genomic_DNA"/>
</dbReference>
<accession>A0A5C2SVS9</accession>
<proteinExistence type="predicted"/>
<organism evidence="1 2">
    <name type="scientific">Lentinus tigrinus ALCF2SS1-6</name>
    <dbReference type="NCBI Taxonomy" id="1328759"/>
    <lineage>
        <taxon>Eukaryota</taxon>
        <taxon>Fungi</taxon>
        <taxon>Dikarya</taxon>
        <taxon>Basidiomycota</taxon>
        <taxon>Agaricomycotina</taxon>
        <taxon>Agaricomycetes</taxon>
        <taxon>Polyporales</taxon>
        <taxon>Polyporaceae</taxon>
        <taxon>Lentinus</taxon>
    </lineage>
</organism>
<protein>
    <submittedName>
        <fullName evidence="1">Uncharacterized protein</fullName>
    </submittedName>
</protein>
<name>A0A5C2SVS9_9APHY</name>
<evidence type="ECO:0000313" key="1">
    <source>
        <dbReference type="EMBL" id="RPD65336.1"/>
    </source>
</evidence>
<reference evidence="1" key="1">
    <citation type="journal article" date="2018" name="Genome Biol. Evol.">
        <title>Genomics and development of Lentinus tigrinus, a white-rot wood-decaying mushroom with dimorphic fruiting bodies.</title>
        <authorList>
            <person name="Wu B."/>
            <person name="Xu Z."/>
            <person name="Knudson A."/>
            <person name="Carlson A."/>
            <person name="Chen N."/>
            <person name="Kovaka S."/>
            <person name="LaButti K."/>
            <person name="Lipzen A."/>
            <person name="Pennachio C."/>
            <person name="Riley R."/>
            <person name="Schakwitz W."/>
            <person name="Umezawa K."/>
            <person name="Ohm R.A."/>
            <person name="Grigoriev I.V."/>
            <person name="Nagy L.G."/>
            <person name="Gibbons J."/>
            <person name="Hibbett D."/>
        </authorList>
    </citation>
    <scope>NUCLEOTIDE SEQUENCE [LARGE SCALE GENOMIC DNA]</scope>
    <source>
        <strain evidence="1">ALCF2SS1-6</strain>
    </source>
</reference>
<sequence>MPGVKRYESTYMEFYRLLYRSFHGRFRFSKRESNPWRGGVTVVICELDGRHYEGKAYDADIVEGVAAGLALWGPSDPAAEPEREQEVLSRRDWVKQICEESGVKPEQVLDLPSDCTVEHEGEEYENQESEEEDWPRCALEGSMPSEAFPARKLESPPLLYHSLIERDMYS</sequence>
<gene>
    <name evidence="1" type="ORF">L227DRAFT_208686</name>
</gene>
<evidence type="ECO:0000313" key="2">
    <source>
        <dbReference type="Proteomes" id="UP000313359"/>
    </source>
</evidence>